<name>A0ABT2SP62_9FIRM</name>
<sequence length="174" mass="20592">MDADFLLIRRMKRGDEAAFDIFVHKYYESILTYCCYHCPDTSYAEDLTQEVFVHFFEKLSNYHYMGKTLNYMYTIAGNLCRDYYKKARDDLWDGASNEIGDMSDILELDGIFDKIAIEDALKKLPDELQEVIIFHYFRDLKLSEIAELLQVGLPLVKYRIQRARLLLKNLLKED</sequence>
<dbReference type="Proteomes" id="UP001652338">
    <property type="component" value="Unassembled WGS sequence"/>
</dbReference>
<dbReference type="Pfam" id="PF04542">
    <property type="entry name" value="Sigma70_r2"/>
    <property type="match status" value="1"/>
</dbReference>
<accession>A0ABT2SP62</accession>
<organism evidence="7 8">
    <name type="scientific">Muricoprocola aceti</name>
    <dbReference type="NCBI Taxonomy" id="2981772"/>
    <lineage>
        <taxon>Bacteria</taxon>
        <taxon>Bacillati</taxon>
        <taxon>Bacillota</taxon>
        <taxon>Clostridia</taxon>
        <taxon>Lachnospirales</taxon>
        <taxon>Lachnospiraceae</taxon>
        <taxon>Muricoprocola</taxon>
    </lineage>
</organism>
<dbReference type="InterPro" id="IPR013249">
    <property type="entry name" value="RNA_pol_sigma70_r4_t2"/>
</dbReference>
<dbReference type="EMBL" id="JAOQKE010000021">
    <property type="protein sequence ID" value="MCU6726289.1"/>
    <property type="molecule type" value="Genomic_DNA"/>
</dbReference>
<keyword evidence="3" id="KW-0731">Sigma factor</keyword>
<dbReference type="PANTHER" id="PTHR43133">
    <property type="entry name" value="RNA POLYMERASE ECF-TYPE SIGMA FACTO"/>
    <property type="match status" value="1"/>
</dbReference>
<dbReference type="InterPro" id="IPR013325">
    <property type="entry name" value="RNA_pol_sigma_r2"/>
</dbReference>
<evidence type="ECO:0000256" key="4">
    <source>
        <dbReference type="ARBA" id="ARBA00023163"/>
    </source>
</evidence>
<dbReference type="InterPro" id="IPR013324">
    <property type="entry name" value="RNA_pol_sigma_r3/r4-like"/>
</dbReference>
<dbReference type="InterPro" id="IPR007627">
    <property type="entry name" value="RNA_pol_sigma70_r2"/>
</dbReference>
<evidence type="ECO:0000259" key="5">
    <source>
        <dbReference type="Pfam" id="PF04542"/>
    </source>
</evidence>
<dbReference type="NCBIfam" id="TIGR02937">
    <property type="entry name" value="sigma70-ECF"/>
    <property type="match status" value="1"/>
</dbReference>
<reference evidence="7 8" key="1">
    <citation type="journal article" date="2021" name="ISME Commun">
        <title>Automated analysis of genomic sequences facilitates high-throughput and comprehensive description of bacteria.</title>
        <authorList>
            <person name="Hitch T.C.A."/>
        </authorList>
    </citation>
    <scope>NUCLEOTIDE SEQUENCE [LARGE SCALE GENOMIC DNA]</scope>
    <source>
        <strain evidence="7 8">Sanger_29</strain>
    </source>
</reference>
<gene>
    <name evidence="7" type="ORF">OCV47_13250</name>
</gene>
<dbReference type="SUPFAM" id="SSF88946">
    <property type="entry name" value="Sigma2 domain of RNA polymerase sigma factors"/>
    <property type="match status" value="1"/>
</dbReference>
<comment type="caution">
    <text evidence="7">The sequence shown here is derived from an EMBL/GenBank/DDBJ whole genome shotgun (WGS) entry which is preliminary data.</text>
</comment>
<dbReference type="Pfam" id="PF08281">
    <property type="entry name" value="Sigma70_r4_2"/>
    <property type="match status" value="1"/>
</dbReference>
<dbReference type="Gene3D" id="1.10.10.10">
    <property type="entry name" value="Winged helix-like DNA-binding domain superfamily/Winged helix DNA-binding domain"/>
    <property type="match status" value="1"/>
</dbReference>
<evidence type="ECO:0000256" key="3">
    <source>
        <dbReference type="ARBA" id="ARBA00023082"/>
    </source>
</evidence>
<dbReference type="InterPro" id="IPR014284">
    <property type="entry name" value="RNA_pol_sigma-70_dom"/>
</dbReference>
<keyword evidence="2" id="KW-0805">Transcription regulation</keyword>
<dbReference type="RefSeq" id="WP_262655559.1">
    <property type="nucleotide sequence ID" value="NZ_JAOQKE010000021.1"/>
</dbReference>
<evidence type="ECO:0000256" key="1">
    <source>
        <dbReference type="ARBA" id="ARBA00010641"/>
    </source>
</evidence>
<feature type="domain" description="RNA polymerase sigma-70 region 2" evidence="5">
    <location>
        <begin position="23"/>
        <end position="88"/>
    </location>
</feature>
<dbReference type="PANTHER" id="PTHR43133:SF60">
    <property type="entry name" value="RNA POLYMERASE SIGMA FACTOR SIGV"/>
    <property type="match status" value="1"/>
</dbReference>
<dbReference type="InterPro" id="IPR036388">
    <property type="entry name" value="WH-like_DNA-bd_sf"/>
</dbReference>
<evidence type="ECO:0000313" key="8">
    <source>
        <dbReference type="Proteomes" id="UP001652338"/>
    </source>
</evidence>
<dbReference type="SUPFAM" id="SSF88659">
    <property type="entry name" value="Sigma3 and sigma4 domains of RNA polymerase sigma factors"/>
    <property type="match status" value="1"/>
</dbReference>
<proteinExistence type="inferred from homology"/>
<comment type="similarity">
    <text evidence="1">Belongs to the sigma-70 factor family. ECF subfamily.</text>
</comment>
<dbReference type="InterPro" id="IPR039425">
    <property type="entry name" value="RNA_pol_sigma-70-like"/>
</dbReference>
<feature type="domain" description="RNA polymerase sigma factor 70 region 4 type 2" evidence="6">
    <location>
        <begin position="116"/>
        <end position="166"/>
    </location>
</feature>
<keyword evidence="8" id="KW-1185">Reference proteome</keyword>
<dbReference type="Gene3D" id="1.10.1740.10">
    <property type="match status" value="1"/>
</dbReference>
<evidence type="ECO:0000256" key="2">
    <source>
        <dbReference type="ARBA" id="ARBA00023015"/>
    </source>
</evidence>
<keyword evidence="4" id="KW-0804">Transcription</keyword>
<protein>
    <submittedName>
        <fullName evidence="7">RNA polymerase sigma factor</fullName>
    </submittedName>
</protein>
<evidence type="ECO:0000259" key="6">
    <source>
        <dbReference type="Pfam" id="PF08281"/>
    </source>
</evidence>
<evidence type="ECO:0000313" key="7">
    <source>
        <dbReference type="EMBL" id="MCU6726289.1"/>
    </source>
</evidence>
<dbReference type="CDD" id="cd06171">
    <property type="entry name" value="Sigma70_r4"/>
    <property type="match status" value="1"/>
</dbReference>